<keyword evidence="2" id="KW-1185">Reference proteome</keyword>
<evidence type="ECO:0000313" key="1">
    <source>
        <dbReference type="EMBL" id="CAE7254659.1"/>
    </source>
</evidence>
<evidence type="ECO:0000313" key="2">
    <source>
        <dbReference type="Proteomes" id="UP000649617"/>
    </source>
</evidence>
<sequence>MLLLFNVSAVRKLSKGDSLEMEFSAQGSSRIYLTIVPEPEDPDAEAMQQVVHKAAELTGWSEEEQAAVAQKLHAADICTPHAFLTIILSGNINAKLPKNRGFGKRSLRHLQRVAEELSELEGIVAEVAKHSGWSSEDQTKVVRKFVMAGLCSCEELADALLDTA</sequence>
<gene>
    <name evidence="1" type="primary">Capn9</name>
    <name evidence="1" type="ORF">SPIL2461_LOCUS5067</name>
</gene>
<accession>A0A812MA19</accession>
<dbReference type="OrthoDB" id="167576at2759"/>
<protein>
    <submittedName>
        <fullName evidence="1">Capn9 protein</fullName>
    </submittedName>
</protein>
<dbReference type="AlphaFoldDB" id="A0A812MA19"/>
<name>A0A812MA19_SYMPI</name>
<organism evidence="1 2">
    <name type="scientific">Symbiodinium pilosum</name>
    <name type="common">Dinoflagellate</name>
    <dbReference type="NCBI Taxonomy" id="2952"/>
    <lineage>
        <taxon>Eukaryota</taxon>
        <taxon>Sar</taxon>
        <taxon>Alveolata</taxon>
        <taxon>Dinophyceae</taxon>
        <taxon>Suessiales</taxon>
        <taxon>Symbiodiniaceae</taxon>
        <taxon>Symbiodinium</taxon>
    </lineage>
</organism>
<dbReference type="Proteomes" id="UP000649617">
    <property type="component" value="Unassembled WGS sequence"/>
</dbReference>
<proteinExistence type="predicted"/>
<comment type="caution">
    <text evidence="1">The sequence shown here is derived from an EMBL/GenBank/DDBJ whole genome shotgun (WGS) entry which is preliminary data.</text>
</comment>
<dbReference type="EMBL" id="CAJNIZ010007036">
    <property type="protein sequence ID" value="CAE7254659.1"/>
    <property type="molecule type" value="Genomic_DNA"/>
</dbReference>
<reference evidence="1" key="1">
    <citation type="submission" date="2021-02" db="EMBL/GenBank/DDBJ databases">
        <authorList>
            <person name="Dougan E. K."/>
            <person name="Rhodes N."/>
            <person name="Thang M."/>
            <person name="Chan C."/>
        </authorList>
    </citation>
    <scope>NUCLEOTIDE SEQUENCE</scope>
</reference>